<sequence length="890" mass="97581">MRGYPAIRRRVGRPCKEMTRAAAKEAGGIDDELETGGSTDARRCRKASRLLEICEPFQAEPLECGLGLDWSKVAGGEDDGQHCADAPVHNVMVDRWPSRRESLTLRSTRRADGRSTRCITAGLSHTPIPVIRLPKVRVPHPHYEVTPALLGYKSTQACQDEVAAEAVDQVPPALNCATWQGIPDPLRSTFASPSTDDGRNCRAETTGIWKWREHSSPLARVKPPANCNPGMPSQPRTAAIENPSVGATTNPHKHARWPLATLGSRPWRRPTGLHLPEDPDISAAAGLFLAKENPTATARCVRSPETLASLVSVVYSVTVLPYTVRTPYSKEGDGGSMGQSGFMLQLATNLRCPCHGSTGATGARRMRATSPTSSVQHRQSPDSPGVLGMLFIVLPLHRDPLYGSRSLLPHTRLVTRCVQCRMRRIRCDKEEPECFKCRKKGICCSGQGIEYRFSSHMTVACPSKNGALKVNNNGVQPTSRGKPARPPFRRPTPSLSEGDVQSPETGKSSAHGRAPARRLSGKSPVQAQHLAQIPLPQGPFAILVAHPPHDGEHGSAAQDRDNAAGNAALISLRGPLESVTSRSRMFFDHFSNFIAAKMVVFDYAGNGYRQIILPLACQNTMVEQAVSAVAAFHLAQKAPHMREAAELGQQAILTRLYRQSLSLDPRHFFDIATWATILILLVGDTITGSKNYVHLLGLLSCLARSSESVKSLSAGTRAFITEQTRMFELFGLPLSSEQKGIEALDRCSDFYMDFMTACPVQHLASGQRERIGIMKDAIQQACDIYRRRALHMISPEQSIQLVERIQDTVADLDPKEDGGHTLVWACFVAAAESSLPQHREFFANRLRGLFECTRFGTIPIALETLELIWSAHGSSHWTDVVTRQRPLLIM</sequence>
<evidence type="ECO:0000313" key="5">
    <source>
        <dbReference type="EMBL" id="PWI70263.1"/>
    </source>
</evidence>
<dbReference type="PANTHER" id="PTHR37534">
    <property type="entry name" value="TRANSCRIPTIONAL ACTIVATOR PROTEIN UGA3"/>
    <property type="match status" value="1"/>
</dbReference>
<dbReference type="GO" id="GO:0008270">
    <property type="term" value="F:zinc ion binding"/>
    <property type="evidence" value="ECO:0007669"/>
    <property type="project" value="InterPro"/>
</dbReference>
<dbReference type="GO" id="GO:0045944">
    <property type="term" value="P:positive regulation of transcription by RNA polymerase II"/>
    <property type="evidence" value="ECO:0007669"/>
    <property type="project" value="TreeGrafter"/>
</dbReference>
<dbReference type="InterPro" id="IPR036864">
    <property type="entry name" value="Zn2-C6_fun-type_DNA-bd_sf"/>
</dbReference>
<evidence type="ECO:0000256" key="3">
    <source>
        <dbReference type="SAM" id="MobiDB-lite"/>
    </source>
</evidence>
<dbReference type="GO" id="GO:0000981">
    <property type="term" value="F:DNA-binding transcription factor activity, RNA polymerase II-specific"/>
    <property type="evidence" value="ECO:0007669"/>
    <property type="project" value="InterPro"/>
</dbReference>
<comment type="subcellular location">
    <subcellularLocation>
        <location evidence="1">Nucleus</location>
    </subcellularLocation>
</comment>
<dbReference type="Pfam" id="PF11951">
    <property type="entry name" value="Fungal_trans_2"/>
    <property type="match status" value="2"/>
</dbReference>
<dbReference type="PANTHER" id="PTHR37534:SF17">
    <property type="entry name" value="ZN(2)-C6 FUNGAL-TYPE DOMAIN-CONTAINING PROTEIN"/>
    <property type="match status" value="1"/>
</dbReference>
<protein>
    <recommendedName>
        <fullName evidence="4">Zn(2)-C6 fungal-type domain-containing protein</fullName>
    </recommendedName>
</protein>
<accession>A0A2U3E6Y9</accession>
<feature type="compositionally biased region" description="Polar residues" evidence="3">
    <location>
        <begin position="369"/>
        <end position="381"/>
    </location>
</feature>
<evidence type="ECO:0000256" key="1">
    <source>
        <dbReference type="ARBA" id="ARBA00004123"/>
    </source>
</evidence>
<feature type="compositionally biased region" description="Polar residues" evidence="3">
    <location>
        <begin position="470"/>
        <end position="479"/>
    </location>
</feature>
<keyword evidence="2" id="KW-0539">Nucleus</keyword>
<feature type="region of interest" description="Disordered" evidence="3">
    <location>
        <begin position="22"/>
        <end position="41"/>
    </location>
</feature>
<name>A0A2U3E6Y9_PURLI</name>
<dbReference type="SMART" id="SM00066">
    <property type="entry name" value="GAL4"/>
    <property type="match status" value="1"/>
</dbReference>
<dbReference type="GO" id="GO:0000976">
    <property type="term" value="F:transcription cis-regulatory region binding"/>
    <property type="evidence" value="ECO:0007669"/>
    <property type="project" value="TreeGrafter"/>
</dbReference>
<dbReference type="SUPFAM" id="SSF57701">
    <property type="entry name" value="Zn2/Cys6 DNA-binding domain"/>
    <property type="match status" value="1"/>
</dbReference>
<dbReference type="AlphaFoldDB" id="A0A2U3E6Y9"/>
<comment type="caution">
    <text evidence="5">The sequence shown here is derived from an EMBL/GenBank/DDBJ whole genome shotgun (WGS) entry which is preliminary data.</text>
</comment>
<dbReference type="Pfam" id="PF00172">
    <property type="entry name" value="Zn_clus"/>
    <property type="match status" value="1"/>
</dbReference>
<proteinExistence type="predicted"/>
<evidence type="ECO:0000259" key="4">
    <source>
        <dbReference type="PROSITE" id="PS50048"/>
    </source>
</evidence>
<feature type="domain" description="Zn(2)-C6 fungal-type" evidence="4">
    <location>
        <begin position="416"/>
        <end position="445"/>
    </location>
</feature>
<reference evidence="5 6" key="1">
    <citation type="journal article" date="2016" name="Front. Microbiol.">
        <title>Genome and transcriptome sequences reveal the specific parasitism of the nematophagous Purpureocillium lilacinum 36-1.</title>
        <authorList>
            <person name="Xie J."/>
            <person name="Li S."/>
            <person name="Mo C."/>
            <person name="Xiao X."/>
            <person name="Peng D."/>
            <person name="Wang G."/>
            <person name="Xiao Y."/>
        </authorList>
    </citation>
    <scope>NUCLEOTIDE SEQUENCE [LARGE SCALE GENOMIC DNA]</scope>
    <source>
        <strain evidence="5 6">36-1</strain>
    </source>
</reference>
<dbReference type="Proteomes" id="UP000245956">
    <property type="component" value="Unassembled WGS sequence"/>
</dbReference>
<dbReference type="EMBL" id="LCWV01000010">
    <property type="protein sequence ID" value="PWI70263.1"/>
    <property type="molecule type" value="Genomic_DNA"/>
</dbReference>
<dbReference type="InterPro" id="IPR021858">
    <property type="entry name" value="Fun_TF"/>
</dbReference>
<dbReference type="CDD" id="cd00067">
    <property type="entry name" value="GAL4"/>
    <property type="match status" value="1"/>
</dbReference>
<evidence type="ECO:0000256" key="2">
    <source>
        <dbReference type="ARBA" id="ARBA00023242"/>
    </source>
</evidence>
<dbReference type="GO" id="GO:0005634">
    <property type="term" value="C:nucleus"/>
    <property type="evidence" value="ECO:0007669"/>
    <property type="project" value="UniProtKB-SubCell"/>
</dbReference>
<dbReference type="Gene3D" id="4.10.240.10">
    <property type="entry name" value="Zn(2)-C6 fungal-type DNA-binding domain"/>
    <property type="match status" value="1"/>
</dbReference>
<evidence type="ECO:0000313" key="6">
    <source>
        <dbReference type="Proteomes" id="UP000245956"/>
    </source>
</evidence>
<organism evidence="5 6">
    <name type="scientific">Purpureocillium lilacinum</name>
    <name type="common">Paecilomyces lilacinus</name>
    <dbReference type="NCBI Taxonomy" id="33203"/>
    <lineage>
        <taxon>Eukaryota</taxon>
        <taxon>Fungi</taxon>
        <taxon>Dikarya</taxon>
        <taxon>Ascomycota</taxon>
        <taxon>Pezizomycotina</taxon>
        <taxon>Sordariomycetes</taxon>
        <taxon>Hypocreomycetidae</taxon>
        <taxon>Hypocreales</taxon>
        <taxon>Ophiocordycipitaceae</taxon>
        <taxon>Purpureocillium</taxon>
    </lineage>
</organism>
<feature type="region of interest" description="Disordered" evidence="3">
    <location>
        <begin position="361"/>
        <end position="381"/>
    </location>
</feature>
<feature type="region of interest" description="Disordered" evidence="3">
    <location>
        <begin position="465"/>
        <end position="526"/>
    </location>
</feature>
<dbReference type="InterPro" id="IPR001138">
    <property type="entry name" value="Zn2Cys6_DnaBD"/>
</dbReference>
<dbReference type="PROSITE" id="PS50048">
    <property type="entry name" value="ZN2_CY6_FUNGAL_2"/>
    <property type="match status" value="1"/>
</dbReference>
<gene>
    <name evidence="5" type="ORF">PCL_00407</name>
</gene>